<keyword evidence="1" id="KW-0812">Transmembrane</keyword>
<sequence>MRIVLTILAIWVLLNVLFVLLVVRPRKPRPISPRKKLSPAPIELGQTEAERDEPLLLRHVIVAVATGAFFVLAPPLIALGDTIARFFRKPPRN</sequence>
<dbReference type="RefSeq" id="WP_128965196.1">
    <property type="nucleotide sequence ID" value="NZ_BMHC01000030.1"/>
</dbReference>
<keyword evidence="1" id="KW-0472">Membrane</keyword>
<gene>
    <name evidence="2" type="ORF">XH86_13280</name>
</gene>
<proteinExistence type="predicted"/>
<keyword evidence="1" id="KW-1133">Transmembrane helix</keyword>
<organism evidence="2 3">
    <name type="scientific">Bradyrhizobium guangdongense</name>
    <dbReference type="NCBI Taxonomy" id="1325090"/>
    <lineage>
        <taxon>Bacteria</taxon>
        <taxon>Pseudomonadati</taxon>
        <taxon>Pseudomonadota</taxon>
        <taxon>Alphaproteobacteria</taxon>
        <taxon>Hyphomicrobiales</taxon>
        <taxon>Nitrobacteraceae</taxon>
        <taxon>Bradyrhizobium</taxon>
    </lineage>
</organism>
<keyword evidence="3" id="KW-1185">Reference proteome</keyword>
<evidence type="ECO:0000256" key="1">
    <source>
        <dbReference type="SAM" id="Phobius"/>
    </source>
</evidence>
<feature type="transmembrane region" description="Helical" evidence="1">
    <location>
        <begin position="60"/>
        <end position="79"/>
    </location>
</feature>
<reference evidence="2 3" key="1">
    <citation type="submission" date="2018-06" db="EMBL/GenBank/DDBJ databases">
        <title>Comparative genomics of rhizobia nodulating Arachis hypogaea in China.</title>
        <authorList>
            <person name="Li Y."/>
        </authorList>
    </citation>
    <scope>NUCLEOTIDE SEQUENCE [LARGE SCALE GENOMIC DNA]</scope>
    <source>
        <strain evidence="2 3">CCBAU 51658</strain>
    </source>
</reference>
<dbReference type="EMBL" id="CP030057">
    <property type="protein sequence ID" value="QOZ63729.1"/>
    <property type="molecule type" value="Genomic_DNA"/>
</dbReference>
<evidence type="ECO:0000313" key="3">
    <source>
        <dbReference type="Proteomes" id="UP000593880"/>
    </source>
</evidence>
<name>A0ABX6UUM9_9BRAD</name>
<accession>A0ABX6UUM9</accession>
<evidence type="ECO:0000313" key="2">
    <source>
        <dbReference type="EMBL" id="QOZ63729.1"/>
    </source>
</evidence>
<dbReference type="Proteomes" id="UP000593880">
    <property type="component" value="Chromosome"/>
</dbReference>
<protein>
    <submittedName>
        <fullName evidence="2">Uncharacterized protein</fullName>
    </submittedName>
</protein>